<reference evidence="1" key="3">
    <citation type="submission" date="2025-09" db="UniProtKB">
        <authorList>
            <consortium name="Ensembl"/>
        </authorList>
    </citation>
    <scope>IDENTIFICATION</scope>
</reference>
<accession>H2YNG8</accession>
<dbReference type="Ensembl" id="ENSCSAVT00000006962.1">
    <property type="protein sequence ID" value="ENSCSAVP00000006875.1"/>
    <property type="gene ID" value="ENSCSAVG00000004103.1"/>
</dbReference>
<evidence type="ECO:0000313" key="2">
    <source>
        <dbReference type="Proteomes" id="UP000007875"/>
    </source>
</evidence>
<name>H2YNG8_CIOSA</name>
<dbReference type="AlphaFoldDB" id="H2YNG8"/>
<dbReference type="Proteomes" id="UP000007875">
    <property type="component" value="Unassembled WGS sequence"/>
</dbReference>
<reference evidence="1" key="2">
    <citation type="submission" date="2025-08" db="UniProtKB">
        <authorList>
            <consortium name="Ensembl"/>
        </authorList>
    </citation>
    <scope>IDENTIFICATION</scope>
</reference>
<keyword evidence="2" id="KW-1185">Reference proteome</keyword>
<evidence type="ECO:0000313" key="1">
    <source>
        <dbReference type="Ensembl" id="ENSCSAVP00000006875.1"/>
    </source>
</evidence>
<organism evidence="1 2">
    <name type="scientific">Ciona savignyi</name>
    <name type="common">Pacific transparent sea squirt</name>
    <dbReference type="NCBI Taxonomy" id="51511"/>
    <lineage>
        <taxon>Eukaryota</taxon>
        <taxon>Metazoa</taxon>
        <taxon>Chordata</taxon>
        <taxon>Tunicata</taxon>
        <taxon>Ascidiacea</taxon>
        <taxon>Phlebobranchia</taxon>
        <taxon>Cionidae</taxon>
        <taxon>Ciona</taxon>
    </lineage>
</organism>
<protein>
    <submittedName>
        <fullName evidence="1">Uncharacterized protein</fullName>
    </submittedName>
</protein>
<sequence>MSQKPTRGFLRFLWVYIKSNGLEERTDHHQPTVDELENLDLLKLKEIMPIRCGIIEWILGYLKSDFQCKTVDSQLNSPEIMVKTAAVLLIALCCEDPAACLSRMSEKNCKSDENSTTFNPLHVSFWFSPTVVKISKEFGIVEKRSEIETSCWQDIKYQFPFHFFLKTIQQFVGSNVKGLRGITVEEPDTMVVLQGLNAARLLLHLALEWTFNDWETFVQSFEVVFSGISKLLKLFEISFKGNPQNNSVQNGIFSILNGINSVLQFLSSNSSPRKEKILEVIDRELQSFKEISLSLFRALIFAKKSATGCAGSNCLMSESFDELESSGFNDSFSSAQNLSDKVSGERSLIETLYEDVKGQNEEKKN</sequence>
<dbReference type="InParanoid" id="H2YNG8"/>
<dbReference type="HOGENOM" id="CLU_759793_0_0_1"/>
<reference evidence="2" key="1">
    <citation type="submission" date="2003-08" db="EMBL/GenBank/DDBJ databases">
        <authorList>
            <person name="Birren B."/>
            <person name="Nusbaum C."/>
            <person name="Abebe A."/>
            <person name="Abouelleil A."/>
            <person name="Adekoya E."/>
            <person name="Ait-zahra M."/>
            <person name="Allen N."/>
            <person name="Allen T."/>
            <person name="An P."/>
            <person name="Anderson M."/>
            <person name="Anderson S."/>
            <person name="Arachchi H."/>
            <person name="Armbruster J."/>
            <person name="Bachantsang P."/>
            <person name="Baldwin J."/>
            <person name="Barry A."/>
            <person name="Bayul T."/>
            <person name="Blitshsteyn B."/>
            <person name="Bloom T."/>
            <person name="Blye J."/>
            <person name="Boguslavskiy L."/>
            <person name="Borowsky M."/>
            <person name="Boukhgalter B."/>
            <person name="Brunache A."/>
            <person name="Butler J."/>
            <person name="Calixte N."/>
            <person name="Calvo S."/>
            <person name="Camarata J."/>
            <person name="Campo K."/>
            <person name="Chang J."/>
            <person name="Cheshatsang Y."/>
            <person name="Citroen M."/>
            <person name="Collymore A."/>
            <person name="Considine T."/>
            <person name="Cook A."/>
            <person name="Cooke P."/>
            <person name="Corum B."/>
            <person name="Cuomo C."/>
            <person name="David R."/>
            <person name="Dawoe T."/>
            <person name="Degray S."/>
            <person name="Dodge S."/>
            <person name="Dooley K."/>
            <person name="Dorje P."/>
            <person name="Dorjee K."/>
            <person name="Dorris L."/>
            <person name="Duffey N."/>
            <person name="Dupes A."/>
            <person name="Elkins T."/>
            <person name="Engels R."/>
            <person name="Erickson J."/>
            <person name="Farina A."/>
            <person name="Faro S."/>
            <person name="Ferreira P."/>
            <person name="Fischer H."/>
            <person name="Fitzgerald M."/>
            <person name="Foley K."/>
            <person name="Gage D."/>
            <person name="Galagan J."/>
            <person name="Gearin G."/>
            <person name="Gnerre S."/>
            <person name="Gnirke A."/>
            <person name="Goyette A."/>
            <person name="Graham J."/>
            <person name="Grandbois E."/>
            <person name="Gyaltsen K."/>
            <person name="Hafez N."/>
            <person name="Hagopian D."/>
            <person name="Hagos B."/>
            <person name="Hall J."/>
            <person name="Hatcher B."/>
            <person name="Heller A."/>
            <person name="Higgins H."/>
            <person name="Honan T."/>
            <person name="Horn A."/>
            <person name="Houde N."/>
            <person name="Hughes L."/>
            <person name="Hulme W."/>
            <person name="Husby E."/>
            <person name="Iliev I."/>
            <person name="Jaffe D."/>
            <person name="Jones C."/>
            <person name="Kamal M."/>
            <person name="Kamat A."/>
            <person name="Kamvysselis M."/>
            <person name="Karlsson E."/>
            <person name="Kells C."/>
            <person name="Kieu A."/>
            <person name="Kisner P."/>
            <person name="Kodira C."/>
            <person name="Kulbokas E."/>
            <person name="Labutti K."/>
            <person name="Lama D."/>
            <person name="Landers T."/>
            <person name="Leger J."/>
            <person name="Levine S."/>
            <person name="Lewis D."/>
            <person name="Lewis T."/>
            <person name="Lindblad-toh K."/>
            <person name="Liu X."/>
            <person name="Lokyitsang T."/>
            <person name="Lokyitsang Y."/>
            <person name="Lucien O."/>
            <person name="Lui A."/>
            <person name="Ma L.J."/>
            <person name="Mabbitt R."/>
            <person name="Macdonald J."/>
            <person name="Maclean C."/>
            <person name="Major J."/>
            <person name="Manning J."/>
            <person name="Marabella R."/>
            <person name="Maru K."/>
            <person name="Matthews C."/>
            <person name="Mauceli E."/>
            <person name="Mccarthy M."/>
            <person name="Mcdonough S."/>
            <person name="Mcghee T."/>
            <person name="Meldrim J."/>
            <person name="Meneus L."/>
            <person name="Mesirov J."/>
            <person name="Mihalev A."/>
            <person name="Mihova T."/>
            <person name="Mikkelsen T."/>
            <person name="Mlenga V."/>
            <person name="Moru K."/>
            <person name="Mozes J."/>
            <person name="Mulrain L."/>
            <person name="Munson G."/>
            <person name="Naylor J."/>
            <person name="Newes C."/>
            <person name="Nguyen C."/>
            <person name="Nguyen N."/>
            <person name="Nguyen T."/>
            <person name="Nicol R."/>
            <person name="Nielsen C."/>
            <person name="Nizzari M."/>
            <person name="Norbu C."/>
            <person name="Norbu N."/>
            <person name="O'donnell P."/>
            <person name="Okoawo O."/>
            <person name="O'leary S."/>
            <person name="Omotosho B."/>
            <person name="O'neill K."/>
            <person name="Osman S."/>
            <person name="Parker S."/>
            <person name="Perrin D."/>
            <person name="Phunkhang P."/>
            <person name="Piqani B."/>
            <person name="Purcell S."/>
            <person name="Rachupka T."/>
            <person name="Ramasamy U."/>
            <person name="Rameau R."/>
            <person name="Ray V."/>
            <person name="Raymond C."/>
            <person name="Retta R."/>
            <person name="Richardson S."/>
            <person name="Rise C."/>
            <person name="Rodriguez J."/>
            <person name="Rogers J."/>
            <person name="Rogov P."/>
            <person name="Rutman M."/>
            <person name="Schupbach R."/>
            <person name="Seaman C."/>
            <person name="Settipalli S."/>
            <person name="Sharpe T."/>
            <person name="Sheridan J."/>
            <person name="Sherpa N."/>
            <person name="Shi J."/>
            <person name="Smirnov S."/>
            <person name="Smith C."/>
            <person name="Sougnez C."/>
            <person name="Spencer B."/>
            <person name="Stalker J."/>
            <person name="Stange-thomann N."/>
            <person name="Stavropoulos S."/>
            <person name="Stetson K."/>
            <person name="Stone C."/>
            <person name="Stone S."/>
            <person name="Stubbs M."/>
            <person name="Talamas J."/>
            <person name="Tchuinga P."/>
            <person name="Tenzing P."/>
            <person name="Tesfaye S."/>
            <person name="Theodore J."/>
            <person name="Thoulutsang Y."/>
            <person name="Topham K."/>
            <person name="Towey S."/>
            <person name="Tsamla T."/>
            <person name="Tsomo N."/>
            <person name="Vallee D."/>
            <person name="Vassiliev H."/>
            <person name="Venkataraman V."/>
            <person name="Vinson J."/>
            <person name="Vo A."/>
            <person name="Wade C."/>
            <person name="Wang S."/>
            <person name="Wangchuk T."/>
            <person name="Wangdi T."/>
            <person name="Whittaker C."/>
            <person name="Wilkinson J."/>
            <person name="Wu Y."/>
            <person name="Wyman D."/>
            <person name="Yadav S."/>
            <person name="Yang S."/>
            <person name="Yang X."/>
            <person name="Yeager S."/>
            <person name="Yee E."/>
            <person name="Young G."/>
            <person name="Zainoun J."/>
            <person name="Zembeck L."/>
            <person name="Zimmer A."/>
            <person name="Zody M."/>
            <person name="Lander E."/>
        </authorList>
    </citation>
    <scope>NUCLEOTIDE SEQUENCE [LARGE SCALE GENOMIC DNA]</scope>
</reference>
<proteinExistence type="predicted"/>